<dbReference type="InterPro" id="IPR013424">
    <property type="entry name" value="Ice-binding_C"/>
</dbReference>
<keyword evidence="1" id="KW-1133">Transmembrane helix</keyword>
<proteinExistence type="predicted"/>
<dbReference type="Pfam" id="PF07589">
    <property type="entry name" value="PEP-CTERM"/>
    <property type="match status" value="1"/>
</dbReference>
<dbReference type="NCBIfam" id="TIGR02595">
    <property type="entry name" value="PEP_CTERM"/>
    <property type="match status" value="1"/>
</dbReference>
<keyword evidence="5" id="KW-1185">Reference proteome</keyword>
<feature type="domain" description="Ice-binding protein C-terminal" evidence="3">
    <location>
        <begin position="230"/>
        <end position="254"/>
    </location>
</feature>
<dbReference type="EMBL" id="JBIWXY010000003">
    <property type="protein sequence ID" value="MFJ5447213.1"/>
    <property type="molecule type" value="Genomic_DNA"/>
</dbReference>
<sequence>MLNFKGTVVSALFVGAAMTAQVALAGHDDNSIKAKITGFEYSDVVDVKISSNSGKKWTTVEAGAYKGTWENGDAFAAFCVEISQGLAPLGKWASYTEGTFSSSVENSLTSLANKYYSFVDDAVTSAAFQVAVWEIVTESKTGLNLDKGSFQADNTTDTTKEWVPSRFLPFVGSWKYTTIDNPESLAAVTLAQTWLSGINDDSVLATGDYSLQYLKNGKYQDLVVFTQIAAVPEPATYGMLLLGMGVMALVARRRRANTIRF</sequence>
<evidence type="ECO:0000256" key="2">
    <source>
        <dbReference type="SAM" id="SignalP"/>
    </source>
</evidence>
<dbReference type="RefSeq" id="WP_400883850.1">
    <property type="nucleotide sequence ID" value="NZ_JBIWXY010000003.1"/>
</dbReference>
<feature type="chain" id="PRO_5045538248" evidence="2">
    <location>
        <begin position="26"/>
        <end position="261"/>
    </location>
</feature>
<keyword evidence="1" id="KW-0812">Transmembrane</keyword>
<name>A0ABW8GQP7_9PROT</name>
<protein>
    <submittedName>
        <fullName evidence="4">PEP-CTERM sorting domain-containing protein</fullName>
    </submittedName>
</protein>
<feature type="transmembrane region" description="Helical" evidence="1">
    <location>
        <begin position="234"/>
        <end position="251"/>
    </location>
</feature>
<reference evidence="4 5" key="1">
    <citation type="submission" date="2024-11" db="EMBL/GenBank/DDBJ databases">
        <authorList>
            <person name="Kaparullina E.N."/>
            <person name="Delegan Y.A."/>
            <person name="Doronina N.V."/>
        </authorList>
    </citation>
    <scope>NUCLEOTIDE SEQUENCE [LARGE SCALE GENOMIC DNA]</scope>
    <source>
        <strain evidence="4 5">7sh_L</strain>
    </source>
</reference>
<evidence type="ECO:0000313" key="5">
    <source>
        <dbReference type="Proteomes" id="UP001617669"/>
    </source>
</evidence>
<feature type="signal peptide" evidence="2">
    <location>
        <begin position="1"/>
        <end position="25"/>
    </location>
</feature>
<keyword evidence="2" id="KW-0732">Signal</keyword>
<comment type="caution">
    <text evidence="4">The sequence shown here is derived from an EMBL/GenBank/DDBJ whole genome shotgun (WGS) entry which is preliminary data.</text>
</comment>
<organism evidence="4 5">
    <name type="scientific">Methylobacillus methanolivorans</name>
    <dbReference type="NCBI Taxonomy" id="1848927"/>
    <lineage>
        <taxon>Bacteria</taxon>
        <taxon>Pseudomonadati</taxon>
        <taxon>Pseudomonadota</taxon>
        <taxon>Betaproteobacteria</taxon>
        <taxon>Nitrosomonadales</taxon>
        <taxon>Methylophilaceae</taxon>
        <taxon>Methylobacillus</taxon>
    </lineage>
</organism>
<accession>A0ABW8GQP7</accession>
<evidence type="ECO:0000259" key="3">
    <source>
        <dbReference type="Pfam" id="PF07589"/>
    </source>
</evidence>
<evidence type="ECO:0000313" key="4">
    <source>
        <dbReference type="EMBL" id="MFJ5447213.1"/>
    </source>
</evidence>
<dbReference type="Proteomes" id="UP001617669">
    <property type="component" value="Unassembled WGS sequence"/>
</dbReference>
<keyword evidence="1" id="KW-0472">Membrane</keyword>
<evidence type="ECO:0000256" key="1">
    <source>
        <dbReference type="SAM" id="Phobius"/>
    </source>
</evidence>
<gene>
    <name evidence="4" type="ORF">ACIKP9_13305</name>
</gene>